<keyword evidence="1 6" id="KW-0540">Nuclease</keyword>
<keyword evidence="2 6" id="KW-0255">Endonuclease</keyword>
<organism evidence="7 8">
    <name type="scientific">Pseudomonas syringae</name>
    <dbReference type="NCBI Taxonomy" id="317"/>
    <lineage>
        <taxon>Bacteria</taxon>
        <taxon>Pseudomonadati</taxon>
        <taxon>Pseudomonadota</taxon>
        <taxon>Gammaproteobacteria</taxon>
        <taxon>Pseudomonadales</taxon>
        <taxon>Pseudomonadaceae</taxon>
        <taxon>Pseudomonas</taxon>
    </lineage>
</organism>
<dbReference type="InterPro" id="IPR004603">
    <property type="entry name" value="DNA_mismatch_endonuc_vsr"/>
</dbReference>
<dbReference type="CDD" id="cd00221">
    <property type="entry name" value="Vsr"/>
    <property type="match status" value="1"/>
</dbReference>
<evidence type="ECO:0000256" key="4">
    <source>
        <dbReference type="ARBA" id="ARBA00022801"/>
    </source>
</evidence>
<comment type="caution">
    <text evidence="7">The sequence shown here is derived from an EMBL/GenBank/DDBJ whole genome shotgun (WGS) entry which is preliminary data.</text>
</comment>
<dbReference type="GO" id="GO:0004519">
    <property type="term" value="F:endonuclease activity"/>
    <property type="evidence" value="ECO:0007669"/>
    <property type="project" value="UniProtKB-KW"/>
</dbReference>
<proteinExistence type="inferred from homology"/>
<accession>A0A085VFI7</accession>
<dbReference type="PIRSF" id="PIRSF018267">
    <property type="entry name" value="VSR_endonuc"/>
    <property type="match status" value="1"/>
</dbReference>
<dbReference type="AlphaFoldDB" id="A0A085VFI7"/>
<dbReference type="OrthoDB" id="9801520at2"/>
<dbReference type="Pfam" id="PF03852">
    <property type="entry name" value="Vsr"/>
    <property type="match status" value="1"/>
</dbReference>
<evidence type="ECO:0000256" key="5">
    <source>
        <dbReference type="ARBA" id="ARBA00023204"/>
    </source>
</evidence>
<sequence>MCADVFRPEQRSKVMAKIKGKNTKPEMTVRSVCHRLGLRFRLHRKDLPGKPDLVFPRHRLCLFVHGCFWHQHPGCKYAYQPKSRLGFWLPKLQNNVLRDHKAKADLEALGWKVAIIWECQTKNLGMLDVEICKLVEKCSEATSQQTTTVISHG</sequence>
<reference evidence="7 8" key="1">
    <citation type="submission" date="2014-07" db="EMBL/GenBank/DDBJ databases">
        <title>Draft Genome Sequences of Environmental Pseudomonas syringae strains.</title>
        <authorList>
            <person name="Baltrus D.A."/>
            <person name="Berge O."/>
            <person name="Morris C."/>
        </authorList>
    </citation>
    <scope>NUCLEOTIDE SEQUENCE [LARGE SCALE GENOMIC DNA]</scope>
    <source>
        <strain evidence="7 8">GAW0119</strain>
    </source>
</reference>
<dbReference type="Gene3D" id="3.40.960.10">
    <property type="entry name" value="VSR Endonuclease"/>
    <property type="match status" value="1"/>
</dbReference>
<keyword evidence="4 6" id="KW-0378">Hydrolase</keyword>
<dbReference type="InterPro" id="IPR011335">
    <property type="entry name" value="Restrct_endonuc-II-like"/>
</dbReference>
<dbReference type="EC" id="3.1.-.-" evidence="6"/>
<evidence type="ECO:0000313" key="8">
    <source>
        <dbReference type="Proteomes" id="UP000028631"/>
    </source>
</evidence>
<comment type="function">
    <text evidence="6">May nick specific sequences that contain T:G mispairs resulting from m5C-deamination.</text>
</comment>
<dbReference type="EMBL" id="JPQU01000046">
    <property type="protein sequence ID" value="KFE54200.1"/>
    <property type="molecule type" value="Genomic_DNA"/>
</dbReference>
<dbReference type="Proteomes" id="UP000028631">
    <property type="component" value="Unassembled WGS sequence"/>
</dbReference>
<dbReference type="RefSeq" id="WP_032629891.1">
    <property type="nucleotide sequence ID" value="NZ_JPQU01000046.1"/>
</dbReference>
<gene>
    <name evidence="7" type="ORF">IV01_17000</name>
</gene>
<dbReference type="REBASE" id="220312">
    <property type="entry name" value="V.Psp0119ORF17010P"/>
</dbReference>
<dbReference type="GO" id="GO:0016787">
    <property type="term" value="F:hydrolase activity"/>
    <property type="evidence" value="ECO:0007669"/>
    <property type="project" value="UniProtKB-KW"/>
</dbReference>
<evidence type="ECO:0000256" key="1">
    <source>
        <dbReference type="ARBA" id="ARBA00022722"/>
    </source>
</evidence>
<evidence type="ECO:0000313" key="7">
    <source>
        <dbReference type="EMBL" id="KFE54200.1"/>
    </source>
</evidence>
<keyword evidence="3 6" id="KW-0227">DNA damage</keyword>
<dbReference type="NCBIfam" id="TIGR00632">
    <property type="entry name" value="vsr"/>
    <property type="match status" value="1"/>
</dbReference>
<evidence type="ECO:0000256" key="2">
    <source>
        <dbReference type="ARBA" id="ARBA00022759"/>
    </source>
</evidence>
<comment type="similarity">
    <text evidence="6">Belongs to the vsr family.</text>
</comment>
<keyword evidence="5 6" id="KW-0234">DNA repair</keyword>
<dbReference type="PATRIC" id="fig|317.175.peg.3539"/>
<evidence type="ECO:0000256" key="6">
    <source>
        <dbReference type="PIRNR" id="PIRNR018267"/>
    </source>
</evidence>
<dbReference type="GO" id="GO:0006298">
    <property type="term" value="P:mismatch repair"/>
    <property type="evidence" value="ECO:0007669"/>
    <property type="project" value="UniProtKB-UniRule"/>
</dbReference>
<protein>
    <recommendedName>
        <fullName evidence="6">Very short patch repair endonuclease</fullName>
        <ecNumber evidence="6">3.1.-.-</ecNumber>
    </recommendedName>
</protein>
<evidence type="ECO:0000256" key="3">
    <source>
        <dbReference type="ARBA" id="ARBA00022763"/>
    </source>
</evidence>
<keyword evidence="8" id="KW-1185">Reference proteome</keyword>
<name>A0A085VFI7_PSESX</name>
<dbReference type="SUPFAM" id="SSF52980">
    <property type="entry name" value="Restriction endonuclease-like"/>
    <property type="match status" value="1"/>
</dbReference>